<keyword evidence="2" id="KW-1185">Reference proteome</keyword>
<name>A0A926XXX7_9BACT</name>
<dbReference type="InterPro" id="IPR009057">
    <property type="entry name" value="Homeodomain-like_sf"/>
</dbReference>
<comment type="caution">
    <text evidence="1">The sequence shown here is derived from an EMBL/GenBank/DDBJ whole genome shotgun (WGS) entry which is preliminary data.</text>
</comment>
<dbReference type="PANTHER" id="PTHR34849:SF3">
    <property type="entry name" value="SSR2962 PROTEIN"/>
    <property type="match status" value="1"/>
</dbReference>
<sequence length="79" mass="8588">MENLLARVTLNPAVSQGKPTLRNMRFTVAQLLELLAAGMTHQEILADYPYLEEADIQAALLYAAHIANARSIVALPLAS</sequence>
<dbReference type="InterPro" id="IPR036388">
    <property type="entry name" value="WH-like_DNA-bd_sf"/>
</dbReference>
<dbReference type="Gene3D" id="1.10.10.10">
    <property type="entry name" value="Winged helix-like DNA-binding domain superfamily/Winged helix DNA-binding domain"/>
    <property type="match status" value="1"/>
</dbReference>
<dbReference type="Proteomes" id="UP000598820">
    <property type="component" value="Unassembled WGS sequence"/>
</dbReference>
<dbReference type="AlphaFoldDB" id="A0A926XXX7"/>
<organism evidence="1 2">
    <name type="scientific">Spirosoma profusum</name>
    <dbReference type="NCBI Taxonomy" id="2771354"/>
    <lineage>
        <taxon>Bacteria</taxon>
        <taxon>Pseudomonadati</taxon>
        <taxon>Bacteroidota</taxon>
        <taxon>Cytophagia</taxon>
        <taxon>Cytophagales</taxon>
        <taxon>Cytophagaceae</taxon>
        <taxon>Spirosoma</taxon>
    </lineage>
</organism>
<evidence type="ECO:0000313" key="1">
    <source>
        <dbReference type="EMBL" id="MBD2702893.1"/>
    </source>
</evidence>
<dbReference type="SUPFAM" id="SSF46689">
    <property type="entry name" value="Homeodomain-like"/>
    <property type="match status" value="1"/>
</dbReference>
<dbReference type="PANTHER" id="PTHR34849">
    <property type="entry name" value="SSL5025 PROTEIN"/>
    <property type="match status" value="1"/>
</dbReference>
<dbReference type="EMBL" id="JACWZY010000018">
    <property type="protein sequence ID" value="MBD2702893.1"/>
    <property type="molecule type" value="Genomic_DNA"/>
</dbReference>
<reference evidence="1" key="1">
    <citation type="submission" date="2020-09" db="EMBL/GenBank/DDBJ databases">
        <authorList>
            <person name="Kim M.K."/>
        </authorList>
    </citation>
    <scope>NUCLEOTIDE SEQUENCE</scope>
    <source>
        <strain evidence="1">BT702</strain>
    </source>
</reference>
<proteinExistence type="predicted"/>
<dbReference type="InterPro" id="IPR007367">
    <property type="entry name" value="DUF433"/>
</dbReference>
<protein>
    <submittedName>
        <fullName evidence="1">DUF433 domain-containing protein</fullName>
    </submittedName>
</protein>
<accession>A0A926XXX7</accession>
<evidence type="ECO:0000313" key="2">
    <source>
        <dbReference type="Proteomes" id="UP000598820"/>
    </source>
</evidence>
<dbReference type="Pfam" id="PF04255">
    <property type="entry name" value="DUF433"/>
    <property type="match status" value="1"/>
</dbReference>
<gene>
    <name evidence="1" type="ORF">IC229_19760</name>
</gene>